<accession>A0A170YL41</accession>
<sequence>SHWMIDLASTSESQYKIINSVNYFELAVDKFDENQSKVIARVSDINDDTNSSLWTLQVLPSIIYVKNEFTKQYLYAPNNGTKNQVFTRMLPLFGAYKYCLQECCRKTTKIYLSGTPYIADLVRRYLIKIIIYMKLNFIP</sequence>
<reference evidence="1" key="2">
    <citation type="journal article" date="2017" name="J. Med. Entomol.">
        <title>Transcriptome Analysis of the Triatoma infestans (Hemiptera: Reduviidae) Integument.</title>
        <authorList>
            <person name="Calderon-Fernandez G.M."/>
            <person name="Moriconi D.E."/>
            <person name="Dulbecco A.B."/>
            <person name="Juarez M.P."/>
        </authorList>
    </citation>
    <scope>NUCLEOTIDE SEQUENCE</scope>
    <source>
        <strain evidence="1">Int1</strain>
        <tissue evidence="1">Integument</tissue>
    </source>
</reference>
<protein>
    <submittedName>
        <fullName evidence="1">Salivary secreted protein</fullName>
    </submittedName>
</protein>
<feature type="non-terminal residue" evidence="1">
    <location>
        <position position="1"/>
    </location>
</feature>
<reference evidence="1" key="1">
    <citation type="submission" date="2016-04" db="EMBL/GenBank/DDBJ databases">
        <authorList>
            <person name="Calderon-Fernandez G.M.Sr."/>
        </authorList>
    </citation>
    <scope>NUCLEOTIDE SEQUENCE</scope>
    <source>
        <strain evidence="1">Int1</strain>
        <tissue evidence="1">Integument</tissue>
    </source>
</reference>
<proteinExistence type="predicted"/>
<evidence type="ECO:0000313" key="1">
    <source>
        <dbReference type="EMBL" id="JAS00017.1"/>
    </source>
</evidence>
<dbReference type="AlphaFoldDB" id="A0A170YL41"/>
<name>A0A170YL41_TRIIF</name>
<dbReference type="EMBL" id="GEMB01003195">
    <property type="protein sequence ID" value="JAS00017.1"/>
    <property type="molecule type" value="Transcribed_RNA"/>
</dbReference>
<organism evidence="1">
    <name type="scientific">Triatoma infestans</name>
    <name type="common">Assassin bug</name>
    <dbReference type="NCBI Taxonomy" id="30076"/>
    <lineage>
        <taxon>Eukaryota</taxon>
        <taxon>Metazoa</taxon>
        <taxon>Ecdysozoa</taxon>
        <taxon>Arthropoda</taxon>
        <taxon>Hexapoda</taxon>
        <taxon>Insecta</taxon>
        <taxon>Pterygota</taxon>
        <taxon>Neoptera</taxon>
        <taxon>Paraneoptera</taxon>
        <taxon>Hemiptera</taxon>
        <taxon>Heteroptera</taxon>
        <taxon>Panheteroptera</taxon>
        <taxon>Cimicomorpha</taxon>
        <taxon>Reduviidae</taxon>
        <taxon>Triatominae</taxon>
        <taxon>Triatoma</taxon>
    </lineage>
</organism>